<dbReference type="Proteomes" id="UP000827986">
    <property type="component" value="Unassembled WGS sequence"/>
</dbReference>
<protein>
    <submittedName>
        <fullName evidence="2">Uncharacterized protein</fullName>
    </submittedName>
</protein>
<name>A0A9D4AZX4_9SAUR</name>
<evidence type="ECO:0000256" key="1">
    <source>
        <dbReference type="SAM" id="MobiDB-lite"/>
    </source>
</evidence>
<organism evidence="2 3">
    <name type="scientific">Mauremys mutica</name>
    <name type="common">yellowpond turtle</name>
    <dbReference type="NCBI Taxonomy" id="74926"/>
    <lineage>
        <taxon>Eukaryota</taxon>
        <taxon>Metazoa</taxon>
        <taxon>Chordata</taxon>
        <taxon>Craniata</taxon>
        <taxon>Vertebrata</taxon>
        <taxon>Euteleostomi</taxon>
        <taxon>Archelosauria</taxon>
        <taxon>Testudinata</taxon>
        <taxon>Testudines</taxon>
        <taxon>Cryptodira</taxon>
        <taxon>Durocryptodira</taxon>
        <taxon>Testudinoidea</taxon>
        <taxon>Geoemydidae</taxon>
        <taxon>Geoemydinae</taxon>
        <taxon>Mauremys</taxon>
    </lineage>
</organism>
<sequence length="101" mass="10901">MCLSLPAARQCRVPCLVAKWPLLCGKVVEWLKQWTANPVYYAHMGARSSFLGLSWAGSVAWRLLCAQGSLSGCLSFRNPAPPAGAQPELGKAQFPVKGRSV</sequence>
<keyword evidence="3" id="KW-1185">Reference proteome</keyword>
<accession>A0A9D4AZX4</accession>
<reference evidence="2" key="1">
    <citation type="submission" date="2021-09" db="EMBL/GenBank/DDBJ databases">
        <title>The genome of Mauremys mutica provides insights into the evolution of semi-aquatic lifestyle.</title>
        <authorList>
            <person name="Gong S."/>
            <person name="Gao Y."/>
        </authorList>
    </citation>
    <scope>NUCLEOTIDE SEQUENCE</scope>
    <source>
        <strain evidence="2">MM-2020</strain>
        <tissue evidence="2">Muscle</tissue>
    </source>
</reference>
<gene>
    <name evidence="2" type="ORF">KIL84_021465</name>
</gene>
<comment type="caution">
    <text evidence="2">The sequence shown here is derived from an EMBL/GenBank/DDBJ whole genome shotgun (WGS) entry which is preliminary data.</text>
</comment>
<dbReference type="AlphaFoldDB" id="A0A9D4AZX4"/>
<proteinExistence type="predicted"/>
<evidence type="ECO:0000313" key="3">
    <source>
        <dbReference type="Proteomes" id="UP000827986"/>
    </source>
</evidence>
<dbReference type="EMBL" id="JAHDVG010000478">
    <property type="protein sequence ID" value="KAH1175051.1"/>
    <property type="molecule type" value="Genomic_DNA"/>
</dbReference>
<evidence type="ECO:0000313" key="2">
    <source>
        <dbReference type="EMBL" id="KAH1175051.1"/>
    </source>
</evidence>
<feature type="region of interest" description="Disordered" evidence="1">
    <location>
        <begin position="80"/>
        <end position="101"/>
    </location>
</feature>